<comment type="caution">
    <text evidence="2">The sequence shown here is derived from an EMBL/GenBank/DDBJ whole genome shotgun (WGS) entry which is preliminary data.</text>
</comment>
<dbReference type="InterPro" id="IPR037914">
    <property type="entry name" value="SpoVT-AbrB_sf"/>
</dbReference>
<name>A0ABX1CS49_9SPHN</name>
<keyword evidence="3" id="KW-1185">Reference proteome</keyword>
<dbReference type="InterPro" id="IPR007159">
    <property type="entry name" value="SpoVT-AbrB_dom"/>
</dbReference>
<proteinExistence type="predicted"/>
<dbReference type="GO" id="GO:0003677">
    <property type="term" value="F:DNA binding"/>
    <property type="evidence" value="ECO:0007669"/>
    <property type="project" value="UniProtKB-KW"/>
</dbReference>
<accession>A0ABX1CS49</accession>
<keyword evidence="2" id="KW-0238">DNA-binding</keyword>
<feature type="domain" description="SpoVT-AbrB" evidence="1">
    <location>
        <begin position="3"/>
        <end position="32"/>
    </location>
</feature>
<organism evidence="2 3">
    <name type="scientific">Sphingomonas corticis</name>
    <dbReference type="NCBI Taxonomy" id="2722791"/>
    <lineage>
        <taxon>Bacteria</taxon>
        <taxon>Pseudomonadati</taxon>
        <taxon>Pseudomonadota</taxon>
        <taxon>Alphaproteobacteria</taxon>
        <taxon>Sphingomonadales</taxon>
        <taxon>Sphingomonadaceae</taxon>
        <taxon>Sphingomonas</taxon>
    </lineage>
</organism>
<protein>
    <submittedName>
        <fullName evidence="2">AbrB/MazE/SpoVT family DNA-binding domain-containing protein</fullName>
    </submittedName>
</protein>
<dbReference type="EMBL" id="JAAVJH010000030">
    <property type="protein sequence ID" value="NJR80751.1"/>
    <property type="molecule type" value="Genomic_DNA"/>
</dbReference>
<sequence length="75" mass="8272">MKIARVDGEYVVRIPADVVEALGLKEDDDVAVTPKPWTGAAKTLEEREAALACLRSLRGMVPADFKFDREEANAR</sequence>
<gene>
    <name evidence="2" type="ORF">HBH26_19460</name>
</gene>
<evidence type="ECO:0000313" key="3">
    <source>
        <dbReference type="Proteomes" id="UP000732399"/>
    </source>
</evidence>
<dbReference type="SUPFAM" id="SSF89447">
    <property type="entry name" value="AbrB/MazE/MraZ-like"/>
    <property type="match status" value="1"/>
</dbReference>
<dbReference type="RefSeq" id="WP_168136257.1">
    <property type="nucleotide sequence ID" value="NZ_JAAVJH010000030.1"/>
</dbReference>
<evidence type="ECO:0000259" key="1">
    <source>
        <dbReference type="Pfam" id="PF04014"/>
    </source>
</evidence>
<dbReference type="Pfam" id="PF04014">
    <property type="entry name" value="MazE_antitoxin"/>
    <property type="match status" value="1"/>
</dbReference>
<dbReference type="Proteomes" id="UP000732399">
    <property type="component" value="Unassembled WGS sequence"/>
</dbReference>
<evidence type="ECO:0000313" key="2">
    <source>
        <dbReference type="EMBL" id="NJR80751.1"/>
    </source>
</evidence>
<reference evidence="2 3" key="1">
    <citation type="submission" date="2020-03" db="EMBL/GenBank/DDBJ databases">
        <authorList>
            <person name="Wang L."/>
            <person name="He N."/>
            <person name="Li Y."/>
            <person name="Fang Y."/>
            <person name="Zhang F."/>
        </authorList>
    </citation>
    <scope>NUCLEOTIDE SEQUENCE [LARGE SCALE GENOMIC DNA]</scope>
    <source>
        <strain evidence="2 3">36D10-4-7</strain>
    </source>
</reference>